<evidence type="ECO:0000313" key="2">
    <source>
        <dbReference type="EMBL" id="MBG8555203.1"/>
    </source>
</evidence>
<comment type="caution">
    <text evidence="2">The sequence shown here is derived from an EMBL/GenBank/DDBJ whole genome shotgun (WGS) entry which is preliminary data.</text>
</comment>
<gene>
    <name evidence="2" type="ORF">I5L79_16755</name>
</gene>
<keyword evidence="1" id="KW-0732">Signal</keyword>
<evidence type="ECO:0000256" key="1">
    <source>
        <dbReference type="SAM" id="SignalP"/>
    </source>
</evidence>
<name>A0ABS0L4W4_9BACT</name>
<dbReference type="Proteomes" id="UP000601099">
    <property type="component" value="Unassembled WGS sequence"/>
</dbReference>
<evidence type="ECO:0000313" key="3">
    <source>
        <dbReference type="Proteomes" id="UP000601099"/>
    </source>
</evidence>
<proteinExistence type="predicted"/>
<reference evidence="2 3" key="1">
    <citation type="submission" date="2020-11" db="EMBL/GenBank/DDBJ databases">
        <title>Hymenobacter sp.</title>
        <authorList>
            <person name="Kim M.K."/>
        </authorList>
    </citation>
    <scope>NUCLEOTIDE SEQUENCE [LARGE SCALE GENOMIC DNA]</scope>
    <source>
        <strain evidence="2 3">BT594</strain>
    </source>
</reference>
<feature type="signal peptide" evidence="1">
    <location>
        <begin position="1"/>
        <end position="20"/>
    </location>
</feature>
<dbReference type="PROSITE" id="PS51257">
    <property type="entry name" value="PROKAR_LIPOPROTEIN"/>
    <property type="match status" value="1"/>
</dbReference>
<accession>A0ABS0L4W4</accession>
<organism evidence="2 3">
    <name type="scientific">Hymenobacter guriensis</name>
    <dbReference type="NCBI Taxonomy" id="2793065"/>
    <lineage>
        <taxon>Bacteria</taxon>
        <taxon>Pseudomonadati</taxon>
        <taxon>Bacteroidota</taxon>
        <taxon>Cytophagia</taxon>
        <taxon>Cytophagales</taxon>
        <taxon>Hymenobacteraceae</taxon>
        <taxon>Hymenobacter</taxon>
    </lineage>
</organism>
<dbReference type="EMBL" id="JADWYK010000011">
    <property type="protein sequence ID" value="MBG8555203.1"/>
    <property type="molecule type" value="Genomic_DNA"/>
</dbReference>
<feature type="chain" id="PRO_5045794055" evidence="1">
    <location>
        <begin position="21"/>
        <end position="238"/>
    </location>
</feature>
<dbReference type="RefSeq" id="WP_196956226.1">
    <property type="nucleotide sequence ID" value="NZ_JADWYK010000011.1"/>
</dbReference>
<sequence>MPLLRSALLLLVSLSAACQAQKLPKLNLTLKQELDQMEAVDQQYRRLFGSGPGMEAKFDSVAKAAGISPEQVGSYLSQRMVAQDSINIQRVGQIIAQYGYPGKTLVGEPTNEVTLLVIQHSTRIPRYLKLVEREAAKGEVPFYLYARMLDRHLMYQNKAQLYGTQGCSYGVPNPATSQRETVSFIWPIEDAARVNERRKQAGFDSTVEENSLRLGIPYKPMTLAEALRIKQASQTPAR</sequence>
<protein>
    <submittedName>
        <fullName evidence="2">Uncharacterized protein</fullName>
    </submittedName>
</protein>
<dbReference type="Pfam" id="PF20329">
    <property type="entry name" value="DUF6624"/>
    <property type="match status" value="1"/>
</dbReference>
<dbReference type="InterPro" id="IPR046732">
    <property type="entry name" value="DUF6624"/>
</dbReference>
<keyword evidence="3" id="KW-1185">Reference proteome</keyword>